<feature type="region of interest" description="Disordered" evidence="8">
    <location>
        <begin position="145"/>
        <end position="198"/>
    </location>
</feature>
<dbReference type="Pfam" id="PF17075">
    <property type="entry name" value="RRT14"/>
    <property type="match status" value="1"/>
</dbReference>
<accession>A0A1G4KLJ7</accession>
<proteinExistence type="inferred from homology"/>
<keyword evidence="5 7" id="KW-0804">Transcription</keyword>
<organism evidence="9 10">
    <name type="scientific">Lachancea nothofagi CBS 11611</name>
    <dbReference type="NCBI Taxonomy" id="1266666"/>
    <lineage>
        <taxon>Eukaryota</taxon>
        <taxon>Fungi</taxon>
        <taxon>Dikarya</taxon>
        <taxon>Ascomycota</taxon>
        <taxon>Saccharomycotina</taxon>
        <taxon>Saccharomycetes</taxon>
        <taxon>Saccharomycetales</taxon>
        <taxon>Saccharomycetaceae</taxon>
        <taxon>Lachancea</taxon>
    </lineage>
</organism>
<evidence type="ECO:0000256" key="7">
    <source>
        <dbReference type="RuleBase" id="RU362137"/>
    </source>
</evidence>
<gene>
    <name evidence="7" type="primary">RRT14</name>
    <name evidence="9" type="ORF">LANO_0H07800G</name>
</gene>
<evidence type="ECO:0000256" key="3">
    <source>
        <dbReference type="ARBA" id="ARBA00007142"/>
    </source>
</evidence>
<comment type="function">
    <text evidence="1 7">Involved in ribosome biogenesis, probably through modulation of rDNA transcription.</text>
</comment>
<evidence type="ECO:0000313" key="9">
    <source>
        <dbReference type="EMBL" id="SCV05452.1"/>
    </source>
</evidence>
<evidence type="ECO:0000256" key="4">
    <source>
        <dbReference type="ARBA" id="ARBA00023015"/>
    </source>
</evidence>
<keyword evidence="10" id="KW-1185">Reference proteome</keyword>
<dbReference type="AlphaFoldDB" id="A0A1G4KLJ7"/>
<evidence type="ECO:0000256" key="8">
    <source>
        <dbReference type="SAM" id="MobiDB-lite"/>
    </source>
</evidence>
<dbReference type="EMBL" id="LT598447">
    <property type="protein sequence ID" value="SCV05452.1"/>
    <property type="molecule type" value="Genomic_DNA"/>
</dbReference>
<sequence length="198" mass="22407">MVSIKSREQATVAVNNVLSLVLPGSTKLDASNQKLRKDKTSKGSTAQLINQNLKKAVRVRERDAHGIKKRDLKARKKQIKAKQILNDQMDQKAKLDILQMHREQGTLTHKERKFLNKVISKNVRDLKSWDLQDEDLQELQDTVLINQSNNGTQNKRRSRKDFRENVSSSTGAADHRYPGLTPGLAPVGASDEEESDEE</sequence>
<dbReference type="Proteomes" id="UP000189911">
    <property type="component" value="Chromosome H"/>
</dbReference>
<comment type="similarity">
    <text evidence="3 7">Belongs to the RRT14 family.</text>
</comment>
<keyword evidence="6 7" id="KW-0539">Nucleus</keyword>
<dbReference type="OrthoDB" id="4069371at2759"/>
<comment type="subcellular location">
    <subcellularLocation>
        <location evidence="2 7">Nucleus</location>
        <location evidence="2 7">Nucleolus</location>
    </subcellularLocation>
</comment>
<reference evidence="10" key="1">
    <citation type="submission" date="2016-03" db="EMBL/GenBank/DDBJ databases">
        <authorList>
            <person name="Devillers Hugo."/>
        </authorList>
    </citation>
    <scope>NUCLEOTIDE SEQUENCE [LARGE SCALE GENOMIC DNA]</scope>
</reference>
<evidence type="ECO:0000256" key="2">
    <source>
        <dbReference type="ARBA" id="ARBA00004604"/>
    </source>
</evidence>
<dbReference type="GO" id="GO:0005730">
    <property type="term" value="C:nucleolus"/>
    <property type="evidence" value="ECO:0007669"/>
    <property type="project" value="UniProtKB-SubCell"/>
</dbReference>
<evidence type="ECO:0000256" key="6">
    <source>
        <dbReference type="ARBA" id="ARBA00023242"/>
    </source>
</evidence>
<protein>
    <recommendedName>
        <fullName evidence="7">Regulator of rDNA transcription 14</fullName>
    </recommendedName>
</protein>
<evidence type="ECO:0000313" key="10">
    <source>
        <dbReference type="Proteomes" id="UP000189911"/>
    </source>
</evidence>
<evidence type="ECO:0000256" key="5">
    <source>
        <dbReference type="ARBA" id="ARBA00023163"/>
    </source>
</evidence>
<name>A0A1G4KLJ7_9SACH</name>
<dbReference type="InterPro" id="IPR031404">
    <property type="entry name" value="Rrt14"/>
</dbReference>
<evidence type="ECO:0000256" key="1">
    <source>
        <dbReference type="ARBA" id="ARBA00002711"/>
    </source>
</evidence>
<keyword evidence="4 7" id="KW-0805">Transcription regulation</keyword>